<dbReference type="AlphaFoldDB" id="A0A4U0XGS7"/>
<dbReference type="InterPro" id="IPR013233">
    <property type="entry name" value="PIG-X/PBN1"/>
</dbReference>
<reference evidence="14 15" key="1">
    <citation type="submission" date="2017-03" db="EMBL/GenBank/DDBJ databases">
        <title>Genomes of endolithic fungi from Antarctica.</title>
        <authorList>
            <person name="Coleine C."/>
            <person name="Masonjones S."/>
            <person name="Stajich J.E."/>
        </authorList>
    </citation>
    <scope>NUCLEOTIDE SEQUENCE [LARGE SCALE GENOMIC DNA]</scope>
    <source>
        <strain evidence="14 15">CCFEE 5187</strain>
    </source>
</reference>
<comment type="pathway">
    <text evidence="2 11">Glycolipid biosynthesis; glycosylphosphatidylinositol-anchor biosynthesis.</text>
</comment>
<accession>A0A4U0XGS7</accession>
<evidence type="ECO:0000256" key="2">
    <source>
        <dbReference type="ARBA" id="ARBA00004687"/>
    </source>
</evidence>
<evidence type="ECO:0000313" key="14">
    <source>
        <dbReference type="EMBL" id="TKA75317.1"/>
    </source>
</evidence>
<evidence type="ECO:0000313" key="15">
    <source>
        <dbReference type="Proteomes" id="UP000308768"/>
    </source>
</evidence>
<keyword evidence="10" id="KW-0325">Glycoprotein</keyword>
<gene>
    <name evidence="14" type="ORF">B0A49_01206</name>
    <name evidence="13" type="ORF">B0A49_04374</name>
</gene>
<dbReference type="OrthoDB" id="5546453at2759"/>
<evidence type="ECO:0000256" key="3">
    <source>
        <dbReference type="ARBA" id="ARBA00010345"/>
    </source>
</evidence>
<evidence type="ECO:0000256" key="5">
    <source>
        <dbReference type="ARBA" id="ARBA00022502"/>
    </source>
</evidence>
<evidence type="ECO:0000313" key="13">
    <source>
        <dbReference type="EMBL" id="TKA71365.1"/>
    </source>
</evidence>
<dbReference type="SMART" id="SM00780">
    <property type="entry name" value="PIG-X"/>
    <property type="match status" value="1"/>
</dbReference>
<comment type="similarity">
    <text evidence="3 11">Belongs to the PIGX family.</text>
</comment>
<sequence>MKRRITYLLHDANDGVDPKDLGVTRNSLTLSNVTAAKEERATFALSELPQEDTFTSLPILSERFSTSASSQYYSLQPSSLHDLVVYIQQKICPSLDHPCQDWAASLLSATYLDVEFDSISHALVLNAFWATSPDRSGAWTETIQLEGDDDTIEVGVLGNEKPTEPEELSLSGSLTVIGEDDKPGATLFSFPSRHHPAPHSPIFHTTFPSPTGLHPTLQLTFPSPRSLIPPAASCALHAYLTLPAALFIDRYQFSDALFLRAYGLVALRSFAGEGDLEAPEWVVQKWGSAALFELAHPLPPDRARDVATKREASNAKASAKDAWTVRIPAHARYMSPTNGTGGTRDVAVPWPAVFWACDAADGLKMSVNPFDRVNLGYDGLFGPKTMFYHLAPAPDTSAPGGMAGMQGKLVEIVKVPVMDLAARGGGYVELGTLVVVLAGFAWVLWKLVGVGWGGEGKERAAPVGSDTATATGTRTGSGSSTAPEIAPASATERKGHGGLGSLKG</sequence>
<dbReference type="InterPro" id="IPR042322">
    <property type="entry name" value="Pbn1"/>
</dbReference>
<comment type="subcellular location">
    <subcellularLocation>
        <location evidence="11">Endoplasmic reticulum membrane</location>
        <topology evidence="11">Single-pass membrane protein</topology>
    </subcellularLocation>
    <subcellularLocation>
        <location evidence="1">Endoplasmic reticulum membrane</location>
        <topology evidence="1">Single-pass type III membrane protein</topology>
    </subcellularLocation>
</comment>
<evidence type="ECO:0000256" key="9">
    <source>
        <dbReference type="ARBA" id="ARBA00023136"/>
    </source>
</evidence>
<dbReference type="PANTHER" id="PTHR28533:SF1">
    <property type="entry name" value="PROTEIN PBN1"/>
    <property type="match status" value="1"/>
</dbReference>
<evidence type="ECO:0000256" key="8">
    <source>
        <dbReference type="ARBA" id="ARBA00022989"/>
    </source>
</evidence>
<evidence type="ECO:0000256" key="4">
    <source>
        <dbReference type="ARBA" id="ARBA00020410"/>
    </source>
</evidence>
<dbReference type="GO" id="GO:0005789">
    <property type="term" value="C:endoplasmic reticulum membrane"/>
    <property type="evidence" value="ECO:0007669"/>
    <property type="project" value="UniProtKB-SubCell"/>
</dbReference>
<evidence type="ECO:0000256" key="11">
    <source>
        <dbReference type="RuleBase" id="RU366056"/>
    </source>
</evidence>
<proteinExistence type="inferred from homology"/>
<dbReference type="UniPathway" id="UPA00196"/>
<dbReference type="GO" id="GO:1990529">
    <property type="term" value="C:glycosylphosphatidylinositol-mannosyltransferase I complex"/>
    <property type="evidence" value="ECO:0007669"/>
    <property type="project" value="TreeGrafter"/>
</dbReference>
<protein>
    <recommendedName>
        <fullName evidence="4 11">Protein PBN1</fullName>
    </recommendedName>
</protein>
<organism evidence="14 15">
    <name type="scientific">Cryomyces minteri</name>
    <dbReference type="NCBI Taxonomy" id="331657"/>
    <lineage>
        <taxon>Eukaryota</taxon>
        <taxon>Fungi</taxon>
        <taxon>Dikarya</taxon>
        <taxon>Ascomycota</taxon>
        <taxon>Pezizomycotina</taxon>
        <taxon>Dothideomycetes</taxon>
        <taxon>Dothideomycetes incertae sedis</taxon>
        <taxon>Cryomyces</taxon>
    </lineage>
</organism>
<dbReference type="EMBL" id="NAJN01000300">
    <property type="protein sequence ID" value="TKA75317.1"/>
    <property type="molecule type" value="Genomic_DNA"/>
</dbReference>
<keyword evidence="15" id="KW-1185">Reference proteome</keyword>
<dbReference type="EMBL" id="NAJN01000572">
    <property type="protein sequence ID" value="TKA71365.1"/>
    <property type="molecule type" value="Genomic_DNA"/>
</dbReference>
<comment type="function">
    <text evidence="11">Required for proper folding and/or the stability of a subset of proteins in the endoplasmic reticulum. Component of glycosylphosphatidylinositol-mannosyltransferase 1 which transfers the first of the 4 mannoses in the GPI-anchor precursors during GPI-anchor biosynthesis. Probably acts by stabilizing the mannosyltransferase GPI14.</text>
</comment>
<feature type="compositionally biased region" description="Low complexity" evidence="12">
    <location>
        <begin position="467"/>
        <end position="482"/>
    </location>
</feature>
<evidence type="ECO:0000256" key="7">
    <source>
        <dbReference type="ARBA" id="ARBA00022824"/>
    </source>
</evidence>
<dbReference type="STRING" id="331657.A0A4U0XGS7"/>
<keyword evidence="8" id="KW-1133">Transmembrane helix</keyword>
<keyword evidence="9" id="KW-0472">Membrane</keyword>
<name>A0A4U0XGS7_9PEZI</name>
<evidence type="ECO:0000256" key="1">
    <source>
        <dbReference type="ARBA" id="ARBA00004643"/>
    </source>
</evidence>
<keyword evidence="5 11" id="KW-0337">GPI-anchor biosynthesis</keyword>
<dbReference type="Proteomes" id="UP000308768">
    <property type="component" value="Unassembled WGS sequence"/>
</dbReference>
<dbReference type="Pfam" id="PF08320">
    <property type="entry name" value="PIG-X"/>
    <property type="match status" value="1"/>
</dbReference>
<evidence type="ECO:0000256" key="12">
    <source>
        <dbReference type="SAM" id="MobiDB-lite"/>
    </source>
</evidence>
<feature type="region of interest" description="Disordered" evidence="12">
    <location>
        <begin position="455"/>
        <end position="504"/>
    </location>
</feature>
<keyword evidence="7 11" id="KW-0256">Endoplasmic reticulum</keyword>
<comment type="caution">
    <text evidence="14">The sequence shown here is derived from an EMBL/GenBank/DDBJ whole genome shotgun (WGS) entry which is preliminary data.</text>
</comment>
<dbReference type="PANTHER" id="PTHR28533">
    <property type="entry name" value="PROTEIN PBN1"/>
    <property type="match status" value="1"/>
</dbReference>
<evidence type="ECO:0000256" key="10">
    <source>
        <dbReference type="ARBA" id="ARBA00023180"/>
    </source>
</evidence>
<dbReference type="GO" id="GO:0000030">
    <property type="term" value="F:mannosyltransferase activity"/>
    <property type="evidence" value="ECO:0007669"/>
    <property type="project" value="TreeGrafter"/>
</dbReference>
<keyword evidence="6" id="KW-0812">Transmembrane</keyword>
<dbReference type="GO" id="GO:0006506">
    <property type="term" value="P:GPI anchor biosynthetic process"/>
    <property type="evidence" value="ECO:0007669"/>
    <property type="project" value="UniProtKB-UniPathway"/>
</dbReference>
<evidence type="ECO:0000256" key="6">
    <source>
        <dbReference type="ARBA" id="ARBA00022692"/>
    </source>
</evidence>